<keyword evidence="4 7" id="KW-0554">One-carbon metabolism</keyword>
<dbReference type="GO" id="GO:0046452">
    <property type="term" value="P:dihydrofolate metabolic process"/>
    <property type="evidence" value="ECO:0007669"/>
    <property type="project" value="TreeGrafter"/>
</dbReference>
<gene>
    <name evidence="10" type="ORF">IAD19_00690</name>
</gene>
<keyword evidence="5 7" id="KW-0521">NADP</keyword>
<sequence>MPMYTLSLIAAVAENGVIGKDGGLPWHFPADLAWFRRCTTHHTVIMGANTFRAIGKPLPHRDNRVVSSSLSPADTGCPVYPSMEKALDGCAGEVFVIGGARLYQEALPLADKLYLTHIRRPYSGDTCFPKVDFTQWQPVYSCSQPGNPALDFVIYERVVKKR</sequence>
<comment type="caution">
    <text evidence="10">The sequence shown here is derived from an EMBL/GenBank/DDBJ whole genome shotgun (WGS) entry which is preliminary data.</text>
</comment>
<dbReference type="GO" id="GO:0005829">
    <property type="term" value="C:cytosol"/>
    <property type="evidence" value="ECO:0007669"/>
    <property type="project" value="TreeGrafter"/>
</dbReference>
<proteinExistence type="inferred from homology"/>
<dbReference type="GO" id="GO:0046654">
    <property type="term" value="P:tetrahydrofolate biosynthetic process"/>
    <property type="evidence" value="ECO:0007669"/>
    <property type="project" value="InterPro"/>
</dbReference>
<reference evidence="10" key="2">
    <citation type="journal article" date="2021" name="PeerJ">
        <title>Extensive microbial diversity within the chicken gut microbiome revealed by metagenomics and culture.</title>
        <authorList>
            <person name="Gilroy R."/>
            <person name="Ravi A."/>
            <person name="Getino M."/>
            <person name="Pursley I."/>
            <person name="Horton D.L."/>
            <person name="Alikhan N.F."/>
            <person name="Baker D."/>
            <person name="Gharbi K."/>
            <person name="Hall N."/>
            <person name="Watson M."/>
            <person name="Adriaenssens E.M."/>
            <person name="Foster-Nyarko E."/>
            <person name="Jarju S."/>
            <person name="Secka A."/>
            <person name="Antonio M."/>
            <person name="Oren A."/>
            <person name="Chaudhuri R.R."/>
            <person name="La Ragione R."/>
            <person name="Hildebrand F."/>
            <person name="Pallen M.J."/>
        </authorList>
    </citation>
    <scope>NUCLEOTIDE SEQUENCE</scope>
    <source>
        <strain evidence="10">4509</strain>
    </source>
</reference>
<evidence type="ECO:0000256" key="8">
    <source>
        <dbReference type="RuleBase" id="RU004474"/>
    </source>
</evidence>
<evidence type="ECO:0000256" key="6">
    <source>
        <dbReference type="ARBA" id="ARBA00023002"/>
    </source>
</evidence>
<comment type="pathway">
    <text evidence="1 7">Cofactor biosynthesis; tetrahydrofolate biosynthesis; 5,6,7,8-tetrahydrofolate from 7,8-dihydrofolate: step 1/1.</text>
</comment>
<dbReference type="Gene3D" id="3.40.430.10">
    <property type="entry name" value="Dihydrofolate Reductase, subunit A"/>
    <property type="match status" value="1"/>
</dbReference>
<dbReference type="PIRSF" id="PIRSF000194">
    <property type="entry name" value="DHFR"/>
    <property type="match status" value="1"/>
</dbReference>
<dbReference type="PRINTS" id="PR00070">
    <property type="entry name" value="DHFR"/>
</dbReference>
<keyword evidence="6 7" id="KW-0560">Oxidoreductase</keyword>
<evidence type="ECO:0000259" key="9">
    <source>
        <dbReference type="PROSITE" id="PS51330"/>
    </source>
</evidence>
<reference evidence="10" key="1">
    <citation type="submission" date="2020-10" db="EMBL/GenBank/DDBJ databases">
        <authorList>
            <person name="Gilroy R."/>
        </authorList>
    </citation>
    <scope>NUCLEOTIDE SEQUENCE</scope>
    <source>
        <strain evidence="10">4509</strain>
    </source>
</reference>
<dbReference type="PANTHER" id="PTHR48069:SF3">
    <property type="entry name" value="DIHYDROFOLATE REDUCTASE"/>
    <property type="match status" value="1"/>
</dbReference>
<evidence type="ECO:0000256" key="1">
    <source>
        <dbReference type="ARBA" id="ARBA00004903"/>
    </source>
</evidence>
<dbReference type="GO" id="GO:0050661">
    <property type="term" value="F:NADP binding"/>
    <property type="evidence" value="ECO:0007669"/>
    <property type="project" value="InterPro"/>
</dbReference>
<comment type="function">
    <text evidence="7">Key enzyme in folate metabolism. Catalyzes an essential reaction for de novo glycine and purine synthesis, and for DNA precursor synthesis.</text>
</comment>
<feature type="domain" description="DHFR" evidence="9">
    <location>
        <begin position="5"/>
        <end position="157"/>
    </location>
</feature>
<protein>
    <recommendedName>
        <fullName evidence="3 7">Dihydrofolate reductase</fullName>
        <ecNumber evidence="3 7">1.5.1.3</ecNumber>
    </recommendedName>
</protein>
<organism evidence="10 11">
    <name type="scientific">Candidatus Egerieicola faecale</name>
    <dbReference type="NCBI Taxonomy" id="2840774"/>
    <lineage>
        <taxon>Bacteria</taxon>
        <taxon>Bacillati</taxon>
        <taxon>Bacillota</taxon>
        <taxon>Clostridia</taxon>
        <taxon>Eubacteriales</taxon>
        <taxon>Oscillospiraceae</taxon>
        <taxon>Oscillospiraceae incertae sedis</taxon>
        <taxon>Candidatus Egerieicola</taxon>
    </lineage>
</organism>
<dbReference type="InterPro" id="IPR024072">
    <property type="entry name" value="DHFR-like_dom_sf"/>
</dbReference>
<comment type="similarity">
    <text evidence="2 7 8">Belongs to the dihydrofolate reductase family.</text>
</comment>
<dbReference type="InterPro" id="IPR017925">
    <property type="entry name" value="DHFR_CS"/>
</dbReference>
<dbReference type="PANTHER" id="PTHR48069">
    <property type="entry name" value="DIHYDROFOLATE REDUCTASE"/>
    <property type="match status" value="1"/>
</dbReference>
<evidence type="ECO:0000313" key="11">
    <source>
        <dbReference type="Proteomes" id="UP000824082"/>
    </source>
</evidence>
<dbReference type="SUPFAM" id="SSF53597">
    <property type="entry name" value="Dihydrofolate reductase-like"/>
    <property type="match status" value="1"/>
</dbReference>
<evidence type="ECO:0000256" key="5">
    <source>
        <dbReference type="ARBA" id="ARBA00022857"/>
    </source>
</evidence>
<dbReference type="GO" id="GO:0004146">
    <property type="term" value="F:dihydrofolate reductase activity"/>
    <property type="evidence" value="ECO:0007669"/>
    <property type="project" value="UniProtKB-EC"/>
</dbReference>
<dbReference type="GO" id="GO:0006730">
    <property type="term" value="P:one-carbon metabolic process"/>
    <property type="evidence" value="ECO:0007669"/>
    <property type="project" value="UniProtKB-KW"/>
</dbReference>
<evidence type="ECO:0000256" key="4">
    <source>
        <dbReference type="ARBA" id="ARBA00022563"/>
    </source>
</evidence>
<evidence type="ECO:0000256" key="3">
    <source>
        <dbReference type="ARBA" id="ARBA00012856"/>
    </source>
</evidence>
<dbReference type="InterPro" id="IPR012259">
    <property type="entry name" value="DHFR"/>
</dbReference>
<dbReference type="EC" id="1.5.1.3" evidence="3 7"/>
<accession>A0A9D1ISA3</accession>
<dbReference type="EMBL" id="DVMX01000013">
    <property type="protein sequence ID" value="HIU41054.1"/>
    <property type="molecule type" value="Genomic_DNA"/>
</dbReference>
<dbReference type="PROSITE" id="PS00075">
    <property type="entry name" value="DHFR_1"/>
    <property type="match status" value="1"/>
</dbReference>
<dbReference type="Proteomes" id="UP000824082">
    <property type="component" value="Unassembled WGS sequence"/>
</dbReference>
<name>A0A9D1ISA3_9FIRM</name>
<dbReference type="GO" id="GO:0046655">
    <property type="term" value="P:folic acid metabolic process"/>
    <property type="evidence" value="ECO:0007669"/>
    <property type="project" value="TreeGrafter"/>
</dbReference>
<dbReference type="PROSITE" id="PS51330">
    <property type="entry name" value="DHFR_2"/>
    <property type="match status" value="1"/>
</dbReference>
<dbReference type="Pfam" id="PF00186">
    <property type="entry name" value="DHFR_1"/>
    <property type="match status" value="1"/>
</dbReference>
<evidence type="ECO:0000256" key="7">
    <source>
        <dbReference type="PIRNR" id="PIRNR000194"/>
    </source>
</evidence>
<evidence type="ECO:0000313" key="10">
    <source>
        <dbReference type="EMBL" id="HIU41054.1"/>
    </source>
</evidence>
<dbReference type="CDD" id="cd00209">
    <property type="entry name" value="DHFR"/>
    <property type="match status" value="1"/>
</dbReference>
<dbReference type="InterPro" id="IPR001796">
    <property type="entry name" value="DHFR_dom"/>
</dbReference>
<evidence type="ECO:0000256" key="2">
    <source>
        <dbReference type="ARBA" id="ARBA00009539"/>
    </source>
</evidence>
<dbReference type="AlphaFoldDB" id="A0A9D1ISA3"/>
<comment type="catalytic activity">
    <reaction evidence="7">
        <text>(6S)-5,6,7,8-tetrahydrofolate + NADP(+) = 7,8-dihydrofolate + NADPH + H(+)</text>
        <dbReference type="Rhea" id="RHEA:15009"/>
        <dbReference type="ChEBI" id="CHEBI:15378"/>
        <dbReference type="ChEBI" id="CHEBI:57451"/>
        <dbReference type="ChEBI" id="CHEBI:57453"/>
        <dbReference type="ChEBI" id="CHEBI:57783"/>
        <dbReference type="ChEBI" id="CHEBI:58349"/>
        <dbReference type="EC" id="1.5.1.3"/>
    </reaction>
</comment>